<protein>
    <submittedName>
        <fullName evidence="3">Cupin domain-containing protein</fullName>
    </submittedName>
</protein>
<dbReference type="InterPro" id="IPR014710">
    <property type="entry name" value="RmlC-like_jellyroll"/>
</dbReference>
<dbReference type="RefSeq" id="WP_202825215.1">
    <property type="nucleotide sequence ID" value="NZ_JAEUXJ010000003.1"/>
</dbReference>
<evidence type="ECO:0000313" key="4">
    <source>
        <dbReference type="Proteomes" id="UP000606490"/>
    </source>
</evidence>
<reference evidence="3 4" key="1">
    <citation type="submission" date="2021-01" db="EMBL/GenBank/DDBJ databases">
        <title>Belnapia mucosa sp. nov. and Belnapia arida sp. nov., isolated from the Tabernas Desert (Almeria, Spain).</title>
        <authorList>
            <person name="Molina-Menor E."/>
            <person name="Vidal-Verdu A."/>
            <person name="Calonge A."/>
            <person name="Satari L."/>
            <person name="Pereto Magraner J."/>
            <person name="Porcar Miralles M."/>
        </authorList>
    </citation>
    <scope>NUCLEOTIDE SEQUENCE [LARGE SCALE GENOMIC DNA]</scope>
    <source>
        <strain evidence="3 4">T6</strain>
    </source>
</reference>
<sequence length="163" mass="17797">MTTQSAQQIPVAVEALSVPVRATVSNYPAPFLPRVAGRRKRVLGDLFGLRNFGVNLTRLGPGDSSSLHHRHGRQDEFIYVLEGEPVLVTDTGEVQLRPGHCAGFPAGGTAHHLENRGSGEVLYLEIGDRSADDPVEYPLDDLALVPDPATGRRRYAHKDGRPW</sequence>
<evidence type="ECO:0000256" key="1">
    <source>
        <dbReference type="ARBA" id="ARBA00022723"/>
    </source>
</evidence>
<name>A0ABS1V1D0_9PROT</name>
<keyword evidence="1" id="KW-0479">Metal-binding</keyword>
<dbReference type="CDD" id="cd02224">
    <property type="entry name" value="cupin_SPO2919-like"/>
    <property type="match status" value="1"/>
</dbReference>
<dbReference type="PANTHER" id="PTHR35848:SF9">
    <property type="entry name" value="SLL1358 PROTEIN"/>
    <property type="match status" value="1"/>
</dbReference>
<keyword evidence="4" id="KW-1185">Reference proteome</keyword>
<comment type="caution">
    <text evidence="3">The sequence shown here is derived from an EMBL/GenBank/DDBJ whole genome shotgun (WGS) entry which is preliminary data.</text>
</comment>
<dbReference type="Proteomes" id="UP000606490">
    <property type="component" value="Unassembled WGS sequence"/>
</dbReference>
<feature type="domain" description="Cupin type-2" evidence="2">
    <location>
        <begin position="56"/>
        <end position="126"/>
    </location>
</feature>
<evidence type="ECO:0000259" key="2">
    <source>
        <dbReference type="Pfam" id="PF07883"/>
    </source>
</evidence>
<accession>A0ABS1V1D0</accession>
<gene>
    <name evidence="3" type="ORF">JMJ55_09110</name>
</gene>
<dbReference type="Gene3D" id="2.60.120.10">
    <property type="entry name" value="Jelly Rolls"/>
    <property type="match status" value="1"/>
</dbReference>
<dbReference type="InterPro" id="IPR011051">
    <property type="entry name" value="RmlC_Cupin_sf"/>
</dbReference>
<organism evidence="3 4">
    <name type="scientific">Belnapia mucosa</name>
    <dbReference type="NCBI Taxonomy" id="2804532"/>
    <lineage>
        <taxon>Bacteria</taxon>
        <taxon>Pseudomonadati</taxon>
        <taxon>Pseudomonadota</taxon>
        <taxon>Alphaproteobacteria</taxon>
        <taxon>Acetobacterales</taxon>
        <taxon>Roseomonadaceae</taxon>
        <taxon>Belnapia</taxon>
    </lineage>
</organism>
<dbReference type="EMBL" id="JAEUXJ010000003">
    <property type="protein sequence ID" value="MBL6455480.1"/>
    <property type="molecule type" value="Genomic_DNA"/>
</dbReference>
<evidence type="ECO:0000313" key="3">
    <source>
        <dbReference type="EMBL" id="MBL6455480.1"/>
    </source>
</evidence>
<dbReference type="InterPro" id="IPR013096">
    <property type="entry name" value="Cupin_2"/>
</dbReference>
<dbReference type="Pfam" id="PF07883">
    <property type="entry name" value="Cupin_2"/>
    <property type="match status" value="1"/>
</dbReference>
<dbReference type="InterPro" id="IPR051610">
    <property type="entry name" value="GPI/OXD"/>
</dbReference>
<dbReference type="SUPFAM" id="SSF51182">
    <property type="entry name" value="RmlC-like cupins"/>
    <property type="match status" value="1"/>
</dbReference>
<proteinExistence type="predicted"/>
<dbReference type="PANTHER" id="PTHR35848">
    <property type="entry name" value="OXALATE-BINDING PROTEIN"/>
    <property type="match status" value="1"/>
</dbReference>